<evidence type="ECO:0000313" key="1">
    <source>
        <dbReference type="EMBL" id="GCC36614.1"/>
    </source>
</evidence>
<dbReference type="Proteomes" id="UP000287033">
    <property type="component" value="Unassembled WGS sequence"/>
</dbReference>
<organism evidence="1 2">
    <name type="scientific">Chiloscyllium punctatum</name>
    <name type="common">Brownbanded bambooshark</name>
    <name type="synonym">Hemiscyllium punctatum</name>
    <dbReference type="NCBI Taxonomy" id="137246"/>
    <lineage>
        <taxon>Eukaryota</taxon>
        <taxon>Metazoa</taxon>
        <taxon>Chordata</taxon>
        <taxon>Craniata</taxon>
        <taxon>Vertebrata</taxon>
        <taxon>Chondrichthyes</taxon>
        <taxon>Elasmobranchii</taxon>
        <taxon>Galeomorphii</taxon>
        <taxon>Galeoidea</taxon>
        <taxon>Orectolobiformes</taxon>
        <taxon>Hemiscylliidae</taxon>
        <taxon>Chiloscyllium</taxon>
    </lineage>
</organism>
<proteinExistence type="predicted"/>
<protein>
    <recommendedName>
        <fullName evidence="3">Reverse transcriptase domain-containing protein</fullName>
    </recommendedName>
</protein>
<dbReference type="STRING" id="137246.A0A401T1W8"/>
<dbReference type="EMBL" id="BEZZ01000858">
    <property type="protein sequence ID" value="GCC36614.1"/>
    <property type="molecule type" value="Genomic_DNA"/>
</dbReference>
<sequence>MLLRVFTKIIAKRLSETVEINPRQKGFLAATPGSNENVVILENIIKGAKHYHKDLAVVFVDLTKAFNPGNTEKYLGARIDLWAGVAAGEWEEKLKSWVKGIQAAPLRPQQGLEILKTHGIPRLYFHLILAEVSQTTLTKLDQIIRNATKEFLPLPPHTADGVLYTSNRNGGLDVPKLELQIPSTIVRKRKALEVPSDVAIQVSFQWKGESNTDTVAGLCKLKVLKEIANFLPSSRNSSEEETDPMTNIQDIMPALQVADTGPQKPPNRSLTSCKNHVSKNGWTSYVEPRLFAKDGSLWKPDLIFRKEQTIVVVDVTVRYENDSKALEMAWPEKSDSYKHLNAEITELTGGLEPKHFGSVMGTRGK</sequence>
<comment type="caution">
    <text evidence="1">The sequence shown here is derived from an EMBL/GenBank/DDBJ whole genome shotgun (WGS) entry which is preliminary data.</text>
</comment>
<dbReference type="PANTHER" id="PTHR37557">
    <property type="entry name" value="115 KDA PROTEIN IN TYPE-1 RETROTRANSPOSABLE ELEMENT R1DM-LIKE PROTEIN-RELATED-RELATED"/>
    <property type="match status" value="1"/>
</dbReference>
<accession>A0A401T1W8</accession>
<evidence type="ECO:0000313" key="2">
    <source>
        <dbReference type="Proteomes" id="UP000287033"/>
    </source>
</evidence>
<name>A0A401T1W8_CHIPU</name>
<gene>
    <name evidence="1" type="ORF">chiPu_0015109</name>
</gene>
<dbReference type="OrthoDB" id="9902985at2759"/>
<keyword evidence="2" id="KW-1185">Reference proteome</keyword>
<reference evidence="1 2" key="1">
    <citation type="journal article" date="2018" name="Nat. Ecol. Evol.">
        <title>Shark genomes provide insights into elasmobranch evolution and the origin of vertebrates.</title>
        <authorList>
            <person name="Hara Y"/>
            <person name="Yamaguchi K"/>
            <person name="Onimaru K"/>
            <person name="Kadota M"/>
            <person name="Koyanagi M"/>
            <person name="Keeley SD"/>
            <person name="Tatsumi K"/>
            <person name="Tanaka K"/>
            <person name="Motone F"/>
            <person name="Kageyama Y"/>
            <person name="Nozu R"/>
            <person name="Adachi N"/>
            <person name="Nishimura O"/>
            <person name="Nakagawa R"/>
            <person name="Tanegashima C"/>
            <person name="Kiyatake I"/>
            <person name="Matsumoto R"/>
            <person name="Murakumo K"/>
            <person name="Nishida K"/>
            <person name="Terakita A"/>
            <person name="Kuratani S"/>
            <person name="Sato K"/>
            <person name="Hyodo S Kuraku.S."/>
        </authorList>
    </citation>
    <scope>NUCLEOTIDE SEQUENCE [LARGE SCALE GENOMIC DNA]</scope>
</reference>
<dbReference type="PANTHER" id="PTHR37557:SF4">
    <property type="entry name" value="CCHC-TYPE DOMAIN-CONTAINING PROTEIN"/>
    <property type="match status" value="1"/>
</dbReference>
<dbReference type="AlphaFoldDB" id="A0A401T1W8"/>
<evidence type="ECO:0008006" key="3">
    <source>
        <dbReference type="Google" id="ProtNLM"/>
    </source>
</evidence>